<evidence type="ECO:0000313" key="3">
    <source>
        <dbReference type="Proteomes" id="UP001500021"/>
    </source>
</evidence>
<feature type="transmembrane region" description="Helical" evidence="1">
    <location>
        <begin position="7"/>
        <end position="38"/>
    </location>
</feature>
<reference evidence="3" key="1">
    <citation type="journal article" date="2019" name="Int. J. Syst. Evol. Microbiol.">
        <title>The Global Catalogue of Microorganisms (GCM) 10K type strain sequencing project: providing services to taxonomists for standard genome sequencing and annotation.</title>
        <authorList>
            <consortium name="The Broad Institute Genomics Platform"/>
            <consortium name="The Broad Institute Genome Sequencing Center for Infectious Disease"/>
            <person name="Wu L."/>
            <person name="Ma J."/>
        </authorList>
    </citation>
    <scope>NUCLEOTIDE SEQUENCE [LARGE SCALE GENOMIC DNA]</scope>
    <source>
        <strain evidence="3">JCM 15608</strain>
    </source>
</reference>
<feature type="transmembrane region" description="Helical" evidence="1">
    <location>
        <begin position="107"/>
        <end position="125"/>
    </location>
</feature>
<keyword evidence="1" id="KW-0472">Membrane</keyword>
<keyword evidence="3" id="KW-1185">Reference proteome</keyword>
<comment type="caution">
    <text evidence="2">The sequence shown here is derived from an EMBL/GenBank/DDBJ whole genome shotgun (WGS) entry which is preliminary data.</text>
</comment>
<protein>
    <submittedName>
        <fullName evidence="2">Uncharacterized protein</fullName>
    </submittedName>
</protein>
<dbReference type="RefSeq" id="WP_215980363.1">
    <property type="nucleotide sequence ID" value="NZ_BAAAFA010000002.1"/>
</dbReference>
<proteinExistence type="predicted"/>
<dbReference type="Proteomes" id="UP001500021">
    <property type="component" value="Unassembled WGS sequence"/>
</dbReference>
<organism evidence="2 3">
    <name type="scientific">Colwellia asteriadis</name>
    <dbReference type="NCBI Taxonomy" id="517723"/>
    <lineage>
        <taxon>Bacteria</taxon>
        <taxon>Pseudomonadati</taxon>
        <taxon>Pseudomonadota</taxon>
        <taxon>Gammaproteobacteria</taxon>
        <taxon>Alteromonadales</taxon>
        <taxon>Colwelliaceae</taxon>
        <taxon>Colwellia</taxon>
    </lineage>
</organism>
<evidence type="ECO:0000313" key="2">
    <source>
        <dbReference type="EMBL" id="GAA0813325.1"/>
    </source>
</evidence>
<accession>A0ABP3WEZ0</accession>
<name>A0ABP3WEZ0_9GAMM</name>
<evidence type="ECO:0000256" key="1">
    <source>
        <dbReference type="SAM" id="Phobius"/>
    </source>
</evidence>
<feature type="transmembrane region" description="Helical" evidence="1">
    <location>
        <begin position="44"/>
        <end position="63"/>
    </location>
</feature>
<keyword evidence="1" id="KW-1133">Transmembrane helix</keyword>
<feature type="transmembrane region" description="Helical" evidence="1">
    <location>
        <begin position="83"/>
        <end position="101"/>
    </location>
</feature>
<keyword evidence="1" id="KW-0812">Transmembrane</keyword>
<gene>
    <name evidence="2" type="ORF">GCM10009111_08520</name>
</gene>
<dbReference type="EMBL" id="BAAAFA010000002">
    <property type="protein sequence ID" value="GAA0813325.1"/>
    <property type="molecule type" value="Genomic_DNA"/>
</dbReference>
<sequence length="133" mass="14609">MSFFQKFILALCFAIAFFVPVWFLGLGIVVGILYAVFSLFSGDYFLFFIPLVSALGAVGFWGICQLLAKTLDSAINIASPKRLRIYLCLGVVSLSIAATIAALKLGVYGLFCLSPFLVTLFLVNYHRAYLTSK</sequence>